<feature type="active site" evidence="8">
    <location>
        <position position="310"/>
    </location>
</feature>
<comment type="caution">
    <text evidence="11">The sequence shown here is derived from an EMBL/GenBank/DDBJ whole genome shotgun (WGS) entry which is preliminary data.</text>
</comment>
<evidence type="ECO:0000256" key="5">
    <source>
        <dbReference type="ARBA" id="ARBA00023237"/>
    </source>
</evidence>
<evidence type="ECO:0000256" key="6">
    <source>
        <dbReference type="ARBA" id="ARBA00023239"/>
    </source>
</evidence>
<accession>A0ABT9H4D7</accession>
<comment type="similarity">
    <text evidence="1">Belongs to the transglycosylase Slt family.</text>
</comment>
<evidence type="ECO:0000256" key="2">
    <source>
        <dbReference type="ARBA" id="ARBA00010333"/>
    </source>
</evidence>
<dbReference type="EC" id="4.2.2.n1" evidence="8"/>
<name>A0ABT9H4D7_9GAMM</name>
<dbReference type="GO" id="GO:0016829">
    <property type="term" value="F:lyase activity"/>
    <property type="evidence" value="ECO:0007669"/>
    <property type="project" value="UniProtKB-KW"/>
</dbReference>
<keyword evidence="5 8" id="KW-0998">Cell outer membrane</keyword>
<feature type="domain" description="Solute-binding protein family 3/N-terminal" evidence="10">
    <location>
        <begin position="42"/>
        <end position="265"/>
    </location>
</feature>
<dbReference type="InterPro" id="IPR023346">
    <property type="entry name" value="Lysozyme-like_dom_sf"/>
</dbReference>
<dbReference type="InterPro" id="IPR023703">
    <property type="entry name" value="MltF"/>
</dbReference>
<gene>
    <name evidence="8 11" type="primary">mltF</name>
    <name evidence="11" type="ORF">Q3O60_16450</name>
</gene>
<evidence type="ECO:0000256" key="7">
    <source>
        <dbReference type="ARBA" id="ARBA00023316"/>
    </source>
</evidence>
<evidence type="ECO:0000256" key="4">
    <source>
        <dbReference type="ARBA" id="ARBA00023136"/>
    </source>
</evidence>
<comment type="similarity">
    <text evidence="8">In the C-terminal section; belongs to the transglycosylase Slt family.</text>
</comment>
<comment type="catalytic activity">
    <reaction evidence="8">
        <text>Exolytic cleavage of the (1-&gt;4)-beta-glycosidic linkage between N-acetylmuramic acid (MurNAc) and N-acetylglucosamine (GlcNAc) residues in peptidoglycan, from either the reducing or the non-reducing ends of the peptidoglycan chains, with concomitant formation of a 1,6-anhydrobond in the MurNAc residue.</text>
        <dbReference type="EC" id="4.2.2.n1"/>
    </reaction>
</comment>
<dbReference type="InterPro" id="IPR000189">
    <property type="entry name" value="Transglyc_AS"/>
</dbReference>
<dbReference type="PROSITE" id="PS00922">
    <property type="entry name" value="TRANSGLYCOSYLASE"/>
    <property type="match status" value="1"/>
</dbReference>
<sequence>MKRAISLKLLPFLQLLIVASVLLACVPVEPPSQLSQIYQQQQLRVGLLHSPTSYYIGIDGPAGFEYELSMRLAEQLDVELVIDPSFDLQELMQKLQQGQVDYIAGGLTLTDNRLTSYRAAPAYQWISEQLVFRQGQPWPRSLDDIQQPVAVIAGSSHAETMQQLQQHYPHLEWQEFHDRDGDELLQMVIEGRIAYTLTDSNQLAINRRFFPNLSIAFTVQEDRPIGWLLPKNHDDSLLSVLIEFFGELYQSGDLVTLEDRYFGHIRQFDYVDTLKFIEAIEQTLPNYQPLFQQYAGSLDWRLLAALSYQESHWDPRARSATGVRGMMMLTLPTARQMGVDNRLDAEESIAGGSRYLQHLLGRIPERIAMPDRLWFALAAYNIGLGHVEDARILTQRQGADPDKWHEVKEHLPKLRQKRYYQQTRFGYARGDEAAHYVENIRRYYDTLQWVTDRQQIELRQRQSSESLIESPLESPEQTQDAAEESSGAMNL</sequence>
<evidence type="ECO:0000259" key="10">
    <source>
        <dbReference type="SMART" id="SM00062"/>
    </source>
</evidence>
<evidence type="ECO:0000256" key="9">
    <source>
        <dbReference type="SAM" id="MobiDB-lite"/>
    </source>
</evidence>
<dbReference type="Proteomes" id="UP001231616">
    <property type="component" value="Unassembled WGS sequence"/>
</dbReference>
<reference evidence="11 12" key="1">
    <citation type="submission" date="2023-08" db="EMBL/GenBank/DDBJ databases">
        <authorList>
            <person name="Joshi A."/>
            <person name="Thite S."/>
        </authorList>
    </citation>
    <scope>NUCLEOTIDE SEQUENCE [LARGE SCALE GENOMIC DNA]</scope>
    <source>
        <strain evidence="11 12">AC40</strain>
    </source>
</reference>
<keyword evidence="3 8" id="KW-0732">Signal</keyword>
<dbReference type="PROSITE" id="PS51257">
    <property type="entry name" value="PROKAR_LIPOPROTEIN"/>
    <property type="match status" value="1"/>
</dbReference>
<protein>
    <recommendedName>
        <fullName evidence="8">Membrane-bound lytic murein transglycosylase F</fullName>
        <ecNumber evidence="8">4.2.2.n1</ecNumber>
    </recommendedName>
    <alternativeName>
        <fullName evidence="8">Murein lyase F</fullName>
    </alternativeName>
</protein>
<evidence type="ECO:0000256" key="3">
    <source>
        <dbReference type="ARBA" id="ARBA00022729"/>
    </source>
</evidence>
<dbReference type="CDD" id="cd01009">
    <property type="entry name" value="PBP2_YfhD_N"/>
    <property type="match status" value="1"/>
</dbReference>
<evidence type="ECO:0000313" key="11">
    <source>
        <dbReference type="EMBL" id="MDP4537775.1"/>
    </source>
</evidence>
<dbReference type="Gene3D" id="3.40.190.10">
    <property type="entry name" value="Periplasmic binding protein-like II"/>
    <property type="match status" value="2"/>
</dbReference>
<dbReference type="Gene3D" id="1.10.530.10">
    <property type="match status" value="1"/>
</dbReference>
<keyword evidence="12" id="KW-1185">Reference proteome</keyword>
<comment type="similarity">
    <text evidence="2">Belongs to the bacterial solute-binding protein 3 family.</text>
</comment>
<dbReference type="NCBIfam" id="NF008112">
    <property type="entry name" value="PRK10859.1"/>
    <property type="match status" value="1"/>
</dbReference>
<dbReference type="InterPro" id="IPR001638">
    <property type="entry name" value="Solute-binding_3/MltF_N"/>
</dbReference>
<comment type="caution">
    <text evidence="8">Lacks conserved residue(s) required for the propagation of feature annotation.</text>
</comment>
<dbReference type="InterPro" id="IPR008258">
    <property type="entry name" value="Transglycosylase_SLT_dom_1"/>
</dbReference>
<comment type="domain">
    <text evidence="8">The N-terminal domain does not have lytic activity and probably modulates enzymatic activity. The C-terminal domain is the catalytic active domain.</text>
</comment>
<feature type="compositionally biased region" description="Low complexity" evidence="9">
    <location>
        <begin position="463"/>
        <end position="476"/>
    </location>
</feature>
<comment type="subcellular location">
    <subcellularLocation>
        <location evidence="8">Cell outer membrane</location>
        <topology evidence="8">Peripheral membrane protein</topology>
    </subcellularLocation>
    <text evidence="8">Attached to the inner leaflet of the outer membrane.</text>
</comment>
<dbReference type="PANTHER" id="PTHR35936:SF32">
    <property type="entry name" value="MEMBRANE-BOUND LYTIC MUREIN TRANSGLYCOSYLASE F"/>
    <property type="match status" value="1"/>
</dbReference>
<dbReference type="Pfam" id="PF00497">
    <property type="entry name" value="SBP_bac_3"/>
    <property type="match status" value="1"/>
</dbReference>
<keyword evidence="6 8" id="KW-0456">Lyase</keyword>
<dbReference type="SMART" id="SM00062">
    <property type="entry name" value="PBPb"/>
    <property type="match status" value="1"/>
</dbReference>
<dbReference type="CDD" id="cd13403">
    <property type="entry name" value="MLTF-like"/>
    <property type="match status" value="1"/>
</dbReference>
<comment type="function">
    <text evidence="8">Murein-degrading enzyme that degrades murein glycan strands and insoluble, high-molecular weight murein sacculi, with the concomitant formation of a 1,6-anhydromuramoyl product. Lytic transglycosylases (LTs) play an integral role in the metabolism of the peptidoglycan (PG) sacculus. Their lytic action creates space within the PG sacculus to allow for its expansion as well as for the insertion of various structures such as secretion systems and flagella.</text>
</comment>
<comment type="similarity">
    <text evidence="8">In the N-terminal section; belongs to the bacterial solute-binding protein 3 family.</text>
</comment>
<dbReference type="PANTHER" id="PTHR35936">
    <property type="entry name" value="MEMBRANE-BOUND LYTIC MUREIN TRANSGLYCOSYLASE F"/>
    <property type="match status" value="1"/>
</dbReference>
<dbReference type="RefSeq" id="WP_305895024.1">
    <property type="nucleotide sequence ID" value="NZ_JAUZVZ010000033.1"/>
</dbReference>
<feature type="region of interest" description="LT domain" evidence="8">
    <location>
        <begin position="266"/>
        <end position="491"/>
    </location>
</feature>
<dbReference type="Pfam" id="PF01464">
    <property type="entry name" value="SLT"/>
    <property type="match status" value="1"/>
</dbReference>
<keyword evidence="7 8" id="KW-0961">Cell wall biogenesis/degradation</keyword>
<dbReference type="SUPFAM" id="SSF53955">
    <property type="entry name" value="Lysozyme-like"/>
    <property type="match status" value="1"/>
</dbReference>
<proteinExistence type="inferred from homology"/>
<evidence type="ECO:0000313" key="12">
    <source>
        <dbReference type="Proteomes" id="UP001231616"/>
    </source>
</evidence>
<organism evidence="11 12">
    <name type="scientific">Alkalimonas collagenimarina</name>
    <dbReference type="NCBI Taxonomy" id="400390"/>
    <lineage>
        <taxon>Bacteria</taxon>
        <taxon>Pseudomonadati</taxon>
        <taxon>Pseudomonadota</taxon>
        <taxon>Gammaproteobacteria</taxon>
        <taxon>Alkalimonas</taxon>
    </lineage>
</organism>
<dbReference type="HAMAP" id="MF_02016">
    <property type="entry name" value="MltF"/>
    <property type="match status" value="1"/>
</dbReference>
<feature type="region of interest" description="Disordered" evidence="9">
    <location>
        <begin position="460"/>
        <end position="491"/>
    </location>
</feature>
<dbReference type="SUPFAM" id="SSF53850">
    <property type="entry name" value="Periplasmic binding protein-like II"/>
    <property type="match status" value="1"/>
</dbReference>
<evidence type="ECO:0000256" key="1">
    <source>
        <dbReference type="ARBA" id="ARBA00007734"/>
    </source>
</evidence>
<evidence type="ECO:0000256" key="8">
    <source>
        <dbReference type="HAMAP-Rule" id="MF_02016"/>
    </source>
</evidence>
<dbReference type="EMBL" id="JAUZVZ010000033">
    <property type="protein sequence ID" value="MDP4537775.1"/>
    <property type="molecule type" value="Genomic_DNA"/>
</dbReference>
<keyword evidence="4 8" id="KW-0472">Membrane</keyword>